<evidence type="ECO:0000256" key="4">
    <source>
        <dbReference type="ARBA" id="ARBA00022840"/>
    </source>
</evidence>
<dbReference type="PANTHER" id="PTHR21529">
    <property type="entry name" value="MAMMARY TURMOR VIRUS RECEPTOR HOMOLOG 1, 2 MTVR1, 2"/>
    <property type="match status" value="1"/>
</dbReference>
<dbReference type="GO" id="GO:0016787">
    <property type="term" value="F:hydrolase activity"/>
    <property type="evidence" value="ECO:0007669"/>
    <property type="project" value="UniProtKB-KW"/>
</dbReference>
<evidence type="ECO:0000256" key="6">
    <source>
        <dbReference type="PROSITE-ProRule" id="PRU00339"/>
    </source>
</evidence>
<dbReference type="SMART" id="SM00248">
    <property type="entry name" value="ANK"/>
    <property type="match status" value="3"/>
</dbReference>
<accession>A0A8S3SUE5</accession>
<gene>
    <name evidence="9" type="ORF">MEDL_35515</name>
</gene>
<dbReference type="GO" id="GO:0004386">
    <property type="term" value="F:helicase activity"/>
    <property type="evidence" value="ECO:0007669"/>
    <property type="project" value="UniProtKB-KW"/>
</dbReference>
<evidence type="ECO:0000313" key="10">
    <source>
        <dbReference type="Proteomes" id="UP000683360"/>
    </source>
</evidence>
<dbReference type="InterPro" id="IPR002110">
    <property type="entry name" value="Ankyrin_rpt"/>
</dbReference>
<protein>
    <recommendedName>
        <fullName evidence="8">UvrD-like helicase ATP-binding domain-containing protein</fullName>
    </recommendedName>
</protein>
<sequence>MAGFNFIRQPFAFPSWIPSVQPGQIQADDNNAEENIGVDEMCSSADPFIRRFYGDKGNQELSKGNYGAALPLYSVALSGFDPNNAKDYFELSNLLRNMSECHLQLGNIDDAYKTARDSLEYNPSCYGAQLILGDVFAAQNKHEEAFKNYSHSLSNLCRQYPSDIQQALGIPIMYNVWIDVLYGFMVEKNKNAVIFVDTVMSYAEKRGTTMKKFSLRPLCDMSFIQCCPQCVSFIFSLISYGCDYTQLSFEEGDTFIHAAVEMALATGDISVLRFICHEIKRKKHSIFLCDSSGNTALHLATKQKTRYYNCKVDVIKMLLGAGINPLLKNNDKKIAFELLLEDEKRSIQLLQKYNPPVKSRESFTVIIVTVLPCRKGRSVQEKQQIGMKGDVTKEKDESNMRILESTPREKQTNQLGAKKKEKVVDKTNLEREHNQTHLLEDKCHGCRDKFIKFQKAILEDSTTSLVELSRLIKLKHKGPIHKEITENSIKLITDFLAESEVIDIPPELCRISQKLFNRIIDDLKHQQKWLPVCKLAVIHSKVHGETSILENNFSRKAIEIIDWYFHNGGTVADGGRNCIKIFTERKHYQLIETLVCINECDPRHLSIYSGDTPIHAALDIAVQIDQDDLSIFKKCMELYDTNSIRYRYLNPERRDENGDTLYHLIAKHKLSKSTQKLADILQKRQIRYKIQNKEGKYPHDYVKVDDPRSKIFQKAIEYETNTLRKSQKLCKTIDMPKTQSASVVTNLNTETIRTKSNTSDYKEINTPNDKEENDKLVVAKLDIEIEEEPEIKESNLSQIIQMIKSLENKQKPKAEKDDQDGTEHNLSHESGHGDELTRKKVNSDDSQFDITRGMFEDPVWEMAYTYDFRKCMRDTHIMPAIKKRIQETIKSLVSGQWTNVLCKKLHTSSKQIDLYEAKLSKGSRLIWEVAIAFSPRLTNDNNPLYTQVIILWDVVMEHKNIHKSVERIVKCYEKGSKSLIKKKLQINKNDFDNTSVKHPSIYEPAYLEYYIINLPFTAPVVVIGRSGTGKTTCCIYRLWYRFQQYWSIQNLDNTTSKDVEIVRNSERHKGNNCFATPKEELPIKNVKILHSTEDEDREVTSIQDPTVLFQEDMTEEASAMISCDTFTKGNTNGMLTVKDSKISGANEFMTDQVDSETLEKVEHRLRQVFITKNGVLCSEVRKSFRAFMIGDGIAAEHCILEDTDLPNRLQDLSEKQYPLFITAKYFWLMLDATLGAPYYFERNPDDGSLKTDIKGWTDVDDISILLCMDEDEYDSDSTDESENSDTEQKSKSQKNSQKKTRKTDPRREVTYNVFEELLWPQMIGKTKLHKNRYHPLLIWTEIMSFIKGSFEALASEKDYLSKAEYFEMGRKQAPAFVGDRETLYELFLIYEHMRRQKCLFDQTDVVKNLYRRFMKQKRRKWIVHEIYVDEAQDFTQSELFLLINLCESPSGMFLTGDTAQSIMKGVSFRFKDLISLFHYTSKNLTMEAVDVSTIPERVHSLPHNYRSHSGITDLAKSVLDILSDLFPDSFDKLPDEQCVFNGPKPVLLYAYSPDDLIKMLCHHKQETSQIEFGAHQAILVVDDDARDKVPEELKTGIVLTLYEAKGLEFDDILLFNIFKNSQASKEWRVVTDFLQRRGTDKTLQTGYSSRPLTFDPKLHKVLNSELKQLYTAITRARVNVWIFDEDVEKRTPMFQYFTALGLVKTSIDKNFTVKSTPAEWTASGEELMKRDLYEQAAQCFKMAGCIYKEELAYAYLHYKNARKKIQNSSEMREELYQATLKFLKLKRTKEAAKCLAMAKHYDLAAEIYEKRQRLEKAAEMFRRGNKPSECCRIFEHISRFDKAIDVLQEFNMYDEAVASLRRYKEKKNLDNSLHPLGTLYDEDQINRNAAGHYHKHHDINRMLKSLDHISSLSVRIDFLTSRYNGNKEYITYAARILINKGETKKAVDIYKKYGFPEEALQLYDTSTDAFSYSHCLVLNSLLHMKIKPDGSANAGEARKVEEHLRKSISMLLKCKEGNNGEYWCPYQYRG</sequence>
<dbReference type="Gene3D" id="1.10.10.160">
    <property type="match status" value="1"/>
</dbReference>
<feature type="repeat" description="TPR" evidence="6">
    <location>
        <begin position="92"/>
        <end position="125"/>
    </location>
</feature>
<feature type="region of interest" description="Disordered" evidence="7">
    <location>
        <begin position="1273"/>
        <end position="1305"/>
    </location>
</feature>
<dbReference type="PROSITE" id="PS50088">
    <property type="entry name" value="ANK_REPEAT"/>
    <property type="match status" value="1"/>
</dbReference>
<evidence type="ECO:0000259" key="8">
    <source>
        <dbReference type="Pfam" id="PF00580"/>
    </source>
</evidence>
<dbReference type="Gene3D" id="3.40.50.300">
    <property type="entry name" value="P-loop containing nucleotide triphosphate hydrolases"/>
    <property type="match status" value="2"/>
</dbReference>
<dbReference type="InterPro" id="IPR013986">
    <property type="entry name" value="DExx_box_DNA_helicase_dom_sf"/>
</dbReference>
<dbReference type="PROSITE" id="PS50005">
    <property type="entry name" value="TPR"/>
    <property type="match status" value="1"/>
</dbReference>
<dbReference type="Pfam" id="PF13432">
    <property type="entry name" value="TPR_16"/>
    <property type="match status" value="1"/>
</dbReference>
<dbReference type="SUPFAM" id="SSF52540">
    <property type="entry name" value="P-loop containing nucleoside triphosphate hydrolases"/>
    <property type="match status" value="1"/>
</dbReference>
<name>A0A8S3SUE5_MYTED</name>
<dbReference type="Pfam" id="PF00023">
    <property type="entry name" value="Ank"/>
    <property type="match status" value="1"/>
</dbReference>
<dbReference type="SUPFAM" id="SSF48403">
    <property type="entry name" value="Ankyrin repeat"/>
    <property type="match status" value="1"/>
</dbReference>
<dbReference type="Gene3D" id="1.25.40.20">
    <property type="entry name" value="Ankyrin repeat-containing domain"/>
    <property type="match status" value="1"/>
</dbReference>
<dbReference type="InterPro" id="IPR027417">
    <property type="entry name" value="P-loop_NTPase"/>
</dbReference>
<keyword evidence="10" id="KW-1185">Reference proteome</keyword>
<feature type="repeat" description="ANK" evidence="5">
    <location>
        <begin position="292"/>
        <end position="330"/>
    </location>
</feature>
<keyword evidence="5" id="KW-0040">ANK repeat</keyword>
<evidence type="ECO:0000313" key="9">
    <source>
        <dbReference type="EMBL" id="CAG2222137.1"/>
    </source>
</evidence>
<dbReference type="Gene3D" id="1.25.40.10">
    <property type="entry name" value="Tetratricopeptide repeat domain"/>
    <property type="match status" value="2"/>
</dbReference>
<dbReference type="InterPro" id="IPR014016">
    <property type="entry name" value="UvrD-like_ATP-bd"/>
</dbReference>
<proteinExistence type="predicted"/>
<dbReference type="InterPro" id="IPR019734">
    <property type="entry name" value="TPR_rpt"/>
</dbReference>
<dbReference type="InterPro" id="IPR036770">
    <property type="entry name" value="Ankyrin_rpt-contain_sf"/>
</dbReference>
<dbReference type="Pfam" id="PF00580">
    <property type="entry name" value="UvrD-helicase"/>
    <property type="match status" value="1"/>
</dbReference>
<organism evidence="9 10">
    <name type="scientific">Mytilus edulis</name>
    <name type="common">Blue mussel</name>
    <dbReference type="NCBI Taxonomy" id="6550"/>
    <lineage>
        <taxon>Eukaryota</taxon>
        <taxon>Metazoa</taxon>
        <taxon>Spiralia</taxon>
        <taxon>Lophotrochozoa</taxon>
        <taxon>Mollusca</taxon>
        <taxon>Bivalvia</taxon>
        <taxon>Autobranchia</taxon>
        <taxon>Pteriomorphia</taxon>
        <taxon>Mytilida</taxon>
        <taxon>Mytiloidea</taxon>
        <taxon>Mytilidae</taxon>
        <taxon>Mytilinae</taxon>
        <taxon>Mytilus</taxon>
    </lineage>
</organism>
<dbReference type="InterPro" id="IPR011990">
    <property type="entry name" value="TPR-like_helical_dom_sf"/>
</dbReference>
<keyword evidence="3" id="KW-0347">Helicase</keyword>
<feature type="domain" description="UvrD-like helicase ATP-binding" evidence="8">
    <location>
        <begin position="1303"/>
        <end position="1462"/>
    </location>
</feature>
<evidence type="ECO:0000256" key="2">
    <source>
        <dbReference type="ARBA" id="ARBA00022801"/>
    </source>
</evidence>
<keyword evidence="4" id="KW-0067">ATP-binding</keyword>
<dbReference type="SUPFAM" id="SSF48452">
    <property type="entry name" value="TPR-like"/>
    <property type="match status" value="2"/>
</dbReference>
<dbReference type="Proteomes" id="UP000683360">
    <property type="component" value="Unassembled WGS sequence"/>
</dbReference>
<keyword evidence="2" id="KW-0378">Hydrolase</keyword>
<evidence type="ECO:0000256" key="3">
    <source>
        <dbReference type="ARBA" id="ARBA00022806"/>
    </source>
</evidence>
<dbReference type="InterPro" id="IPR039904">
    <property type="entry name" value="TRANK1"/>
</dbReference>
<comment type="caution">
    <text evidence="9">The sequence shown here is derived from an EMBL/GenBank/DDBJ whole genome shotgun (WGS) entry which is preliminary data.</text>
</comment>
<dbReference type="OrthoDB" id="3156807at2759"/>
<dbReference type="PANTHER" id="PTHR21529:SF4">
    <property type="entry name" value="TPR AND ANKYRIN REPEAT-CONTAINING PROTEIN 1"/>
    <property type="match status" value="1"/>
</dbReference>
<feature type="region of interest" description="Disordered" evidence="7">
    <location>
        <begin position="807"/>
        <end position="841"/>
    </location>
</feature>
<keyword evidence="6" id="KW-0802">TPR repeat</keyword>
<evidence type="ECO:0000256" key="7">
    <source>
        <dbReference type="SAM" id="MobiDB-lite"/>
    </source>
</evidence>
<evidence type="ECO:0000256" key="5">
    <source>
        <dbReference type="PROSITE-ProRule" id="PRU00023"/>
    </source>
</evidence>
<feature type="compositionally biased region" description="Acidic residues" evidence="7">
    <location>
        <begin position="1273"/>
        <end position="1285"/>
    </location>
</feature>
<keyword evidence="1" id="KW-0547">Nucleotide-binding</keyword>
<evidence type="ECO:0000256" key="1">
    <source>
        <dbReference type="ARBA" id="ARBA00022741"/>
    </source>
</evidence>
<dbReference type="GO" id="GO:0005524">
    <property type="term" value="F:ATP binding"/>
    <property type="evidence" value="ECO:0007669"/>
    <property type="project" value="UniProtKB-KW"/>
</dbReference>
<reference evidence="9" key="1">
    <citation type="submission" date="2021-03" db="EMBL/GenBank/DDBJ databases">
        <authorList>
            <person name="Bekaert M."/>
        </authorList>
    </citation>
    <scope>NUCLEOTIDE SEQUENCE</scope>
</reference>
<dbReference type="EMBL" id="CAJPWZ010001727">
    <property type="protein sequence ID" value="CAG2222137.1"/>
    <property type="molecule type" value="Genomic_DNA"/>
</dbReference>